<name>A0A7I7RIA1_MYCCF</name>
<organism evidence="1 2">
    <name type="scientific">Mycolicibacterium celeriflavum</name>
    <name type="common">Mycobacterium celeriflavum</name>
    <dbReference type="NCBI Taxonomy" id="1249101"/>
    <lineage>
        <taxon>Bacteria</taxon>
        <taxon>Bacillati</taxon>
        <taxon>Actinomycetota</taxon>
        <taxon>Actinomycetes</taxon>
        <taxon>Mycobacteriales</taxon>
        <taxon>Mycobacteriaceae</taxon>
        <taxon>Mycolicibacterium</taxon>
    </lineage>
</organism>
<dbReference type="EMBL" id="AP022591">
    <property type="protein sequence ID" value="BBY44262.1"/>
    <property type="molecule type" value="Genomic_DNA"/>
</dbReference>
<protein>
    <submittedName>
        <fullName evidence="1">Uncharacterized protein</fullName>
    </submittedName>
</protein>
<evidence type="ECO:0000313" key="2">
    <source>
        <dbReference type="Proteomes" id="UP000466431"/>
    </source>
</evidence>
<reference evidence="1 2" key="1">
    <citation type="journal article" date="2019" name="Emerg. Microbes Infect.">
        <title>Comprehensive subspecies identification of 175 nontuberculous mycobacteria species based on 7547 genomic profiles.</title>
        <authorList>
            <person name="Matsumoto Y."/>
            <person name="Kinjo T."/>
            <person name="Motooka D."/>
            <person name="Nabeya D."/>
            <person name="Jung N."/>
            <person name="Uechi K."/>
            <person name="Horii T."/>
            <person name="Iida T."/>
            <person name="Fujita J."/>
            <person name="Nakamura S."/>
        </authorList>
    </citation>
    <scope>NUCLEOTIDE SEQUENCE [LARGE SCALE GENOMIC DNA]</scope>
    <source>
        <strain evidence="1 2">JCM 18439</strain>
    </source>
</reference>
<dbReference type="KEGG" id="mcee:MCEL_25570"/>
<dbReference type="Proteomes" id="UP000466431">
    <property type="component" value="Chromosome"/>
</dbReference>
<gene>
    <name evidence="1" type="ORF">MCEL_25570</name>
</gene>
<accession>A0A7I7RIA1</accession>
<evidence type="ECO:0000313" key="1">
    <source>
        <dbReference type="EMBL" id="BBY44262.1"/>
    </source>
</evidence>
<proteinExistence type="predicted"/>
<dbReference type="AlphaFoldDB" id="A0A7I7RIA1"/>
<keyword evidence="2" id="KW-1185">Reference proteome</keyword>
<sequence length="71" mass="7593">MGVNCKAFQQMKITDGNAVKLQAICLKLRPRAKAQRSVATAIVFDTAAPASRPKKRPAVGDTSAVVRLQQA</sequence>